<feature type="chain" id="PRO_5014821502" description="DUF3261 domain-containing protein" evidence="1">
    <location>
        <begin position="23"/>
        <end position="162"/>
    </location>
</feature>
<dbReference type="AlphaFoldDB" id="A0A2N7UNZ2"/>
<dbReference type="RefSeq" id="WP_102586782.1">
    <property type="nucleotide sequence ID" value="NZ_BNAE01000002.1"/>
</dbReference>
<evidence type="ECO:0000313" key="2">
    <source>
        <dbReference type="EMBL" id="PMR82112.1"/>
    </source>
</evidence>
<evidence type="ECO:0000313" key="3">
    <source>
        <dbReference type="Proteomes" id="UP000235547"/>
    </source>
</evidence>
<evidence type="ECO:0008006" key="4">
    <source>
        <dbReference type="Google" id="ProtNLM"/>
    </source>
</evidence>
<accession>A0A2N7UNZ2</accession>
<keyword evidence="3" id="KW-1185">Reference proteome</keyword>
<evidence type="ECO:0000256" key="1">
    <source>
        <dbReference type="SAM" id="SignalP"/>
    </source>
</evidence>
<dbReference type="OrthoDB" id="6183111at2"/>
<dbReference type="PROSITE" id="PS51257">
    <property type="entry name" value="PROKAR_LIPOPROTEIN"/>
    <property type="match status" value="1"/>
</dbReference>
<proteinExistence type="predicted"/>
<protein>
    <recommendedName>
        <fullName evidence="4">DUF3261 domain-containing protein</fullName>
    </recommendedName>
</protein>
<gene>
    <name evidence="2" type="ORF">C1H70_02615</name>
</gene>
<comment type="caution">
    <text evidence="2">The sequence shown here is derived from an EMBL/GenBank/DDBJ whole genome shotgun (WGS) entry which is preliminary data.</text>
</comment>
<name>A0A2N7UNZ2_9GAMM</name>
<dbReference type="Proteomes" id="UP000235547">
    <property type="component" value="Unassembled WGS sequence"/>
</dbReference>
<feature type="signal peptide" evidence="1">
    <location>
        <begin position="1"/>
        <end position="22"/>
    </location>
</feature>
<sequence>MKRIFRTANVLLVLLLAGCAGSPERPETQRQALFGLGEQAALRVMESTTLPQPPTDQVLLLAAPLVDGGLRVHQARFHESLTRALLGVSDGPQVLDWNDALSEDASDNQWRLESELSADGPELALSDRVLLPYRLRLALRRAGNDEVLWEETLSGAFDATAL</sequence>
<organism evidence="2 3">
    <name type="scientific">Halomonas urumqiensis</name>
    <dbReference type="NCBI Taxonomy" id="1684789"/>
    <lineage>
        <taxon>Bacteria</taxon>
        <taxon>Pseudomonadati</taxon>
        <taxon>Pseudomonadota</taxon>
        <taxon>Gammaproteobacteria</taxon>
        <taxon>Oceanospirillales</taxon>
        <taxon>Halomonadaceae</taxon>
        <taxon>Halomonas</taxon>
    </lineage>
</organism>
<dbReference type="EMBL" id="PNRG01000005">
    <property type="protein sequence ID" value="PMR82112.1"/>
    <property type="molecule type" value="Genomic_DNA"/>
</dbReference>
<reference evidence="2 3" key="1">
    <citation type="submission" date="2018-01" db="EMBL/GenBank/DDBJ databases">
        <title>Halomonas endophytica sp. nov., isolated from storage liquid in the stems of Populus euphratica.</title>
        <authorList>
            <person name="Chen C."/>
        </authorList>
    </citation>
    <scope>NUCLEOTIDE SEQUENCE [LARGE SCALE GENOMIC DNA]</scope>
    <source>
        <strain evidence="2 3">BZ-SZ-XJ27</strain>
    </source>
</reference>
<keyword evidence="1" id="KW-0732">Signal</keyword>